<dbReference type="Proteomes" id="UP001559623">
    <property type="component" value="Unassembled WGS sequence"/>
</dbReference>
<sequence length="79" mass="8670">MDTREKVTEVLKTVNPDIKNDDADLLATGLLDSFDIVNLVSQLEESFGAEIDPIDIVPENFQTVSAIAALMERSASMEE</sequence>
<dbReference type="RefSeq" id="WP_368846925.1">
    <property type="nucleotide sequence ID" value="NZ_CP194411.1"/>
</dbReference>
<dbReference type="Gene3D" id="1.10.1200.10">
    <property type="entry name" value="ACP-like"/>
    <property type="match status" value="1"/>
</dbReference>
<accession>A0ABV3X4T2</accession>
<evidence type="ECO:0000313" key="2">
    <source>
        <dbReference type="EMBL" id="MEX5285197.1"/>
    </source>
</evidence>
<comment type="caution">
    <text evidence="2">The sequence shown here is derived from an EMBL/GenBank/DDBJ whole genome shotgun (WGS) entry which is preliminary data.</text>
</comment>
<organism evidence="2 3">
    <name type="scientific">Selenomonas sputigena</name>
    <dbReference type="NCBI Taxonomy" id="69823"/>
    <lineage>
        <taxon>Bacteria</taxon>
        <taxon>Bacillati</taxon>
        <taxon>Bacillota</taxon>
        <taxon>Negativicutes</taxon>
        <taxon>Selenomonadales</taxon>
        <taxon>Selenomonadaceae</taxon>
        <taxon>Selenomonas</taxon>
    </lineage>
</organism>
<evidence type="ECO:0000313" key="3">
    <source>
        <dbReference type="Proteomes" id="UP001559623"/>
    </source>
</evidence>
<proteinExistence type="predicted"/>
<keyword evidence="3" id="KW-1185">Reference proteome</keyword>
<protein>
    <submittedName>
        <fullName evidence="2">Phosphopantetheine-binding protein</fullName>
    </submittedName>
</protein>
<dbReference type="EMBL" id="JARVLH010000003">
    <property type="protein sequence ID" value="MEX5285197.1"/>
    <property type="molecule type" value="Genomic_DNA"/>
</dbReference>
<dbReference type="InterPro" id="IPR009081">
    <property type="entry name" value="PP-bd_ACP"/>
</dbReference>
<dbReference type="Pfam" id="PF00550">
    <property type="entry name" value="PP-binding"/>
    <property type="match status" value="1"/>
</dbReference>
<name>A0ABV3X4T2_9FIRM</name>
<gene>
    <name evidence="2" type="ORF">QCO44_06030</name>
</gene>
<evidence type="ECO:0000259" key="1">
    <source>
        <dbReference type="PROSITE" id="PS50075"/>
    </source>
</evidence>
<dbReference type="PROSITE" id="PS50075">
    <property type="entry name" value="CARRIER"/>
    <property type="match status" value="1"/>
</dbReference>
<feature type="domain" description="Carrier" evidence="1">
    <location>
        <begin position="1"/>
        <end position="75"/>
    </location>
</feature>
<dbReference type="InterPro" id="IPR036736">
    <property type="entry name" value="ACP-like_sf"/>
</dbReference>
<dbReference type="SUPFAM" id="SSF47336">
    <property type="entry name" value="ACP-like"/>
    <property type="match status" value="1"/>
</dbReference>
<reference evidence="2 3" key="1">
    <citation type="submission" date="2023-04" db="EMBL/GenBank/DDBJ databases">
        <title>Genome Sequence of Selenomonas sputigena ATCC 33150.</title>
        <authorList>
            <person name="Miller D.P."/>
            <person name="Anvari S."/>
            <person name="Polson S.W."/>
            <person name="Macdonald M."/>
            <person name="Mcdowell J.V."/>
        </authorList>
    </citation>
    <scope>NUCLEOTIDE SEQUENCE [LARGE SCALE GENOMIC DNA]</scope>
    <source>
        <strain evidence="2 3">ATCC 33150</strain>
    </source>
</reference>